<evidence type="ECO:0008006" key="5">
    <source>
        <dbReference type="Google" id="ProtNLM"/>
    </source>
</evidence>
<dbReference type="STRING" id="908337.HMPREF9257_0539"/>
<feature type="region of interest" description="Disordered" evidence="2">
    <location>
        <begin position="127"/>
        <end position="161"/>
    </location>
</feature>
<evidence type="ECO:0000256" key="1">
    <source>
        <dbReference type="SAM" id="Coils"/>
    </source>
</evidence>
<reference evidence="3 4" key="1">
    <citation type="submission" date="2010-10" db="EMBL/GenBank/DDBJ databases">
        <authorList>
            <person name="Durkin A.S."/>
            <person name="Madupu R."/>
            <person name="Torralba M."/>
            <person name="Gillis M."/>
            <person name="Methe B."/>
            <person name="Sutton G."/>
            <person name="Nelson K.E."/>
        </authorList>
    </citation>
    <scope>NUCLEOTIDE SEQUENCE [LARGE SCALE GENOMIC DNA]</scope>
    <source>
        <strain evidence="3 4">ACS-139-V-Col8</strain>
    </source>
</reference>
<proteinExistence type="predicted"/>
<keyword evidence="1" id="KW-0175">Coiled coil</keyword>
<dbReference type="Pfam" id="PF14265">
    <property type="entry name" value="DUF4355"/>
    <property type="match status" value="1"/>
</dbReference>
<protein>
    <recommendedName>
        <fullName evidence="5">Phage minor structural protein GP20</fullName>
    </recommendedName>
</protein>
<comment type="caution">
    <text evidence="3">The sequence shown here is derived from an EMBL/GenBank/DDBJ whole genome shotgun (WGS) entry which is preliminary data.</text>
</comment>
<keyword evidence="4" id="KW-1185">Reference proteome</keyword>
<dbReference type="AlphaFoldDB" id="E4KQI2"/>
<name>E4KQI2_9LACT</name>
<dbReference type="Proteomes" id="UP000005990">
    <property type="component" value="Unassembled WGS sequence"/>
</dbReference>
<organism evidence="3 4">
    <name type="scientific">Eremococcus coleocola ACS-139-V-Col8</name>
    <dbReference type="NCBI Taxonomy" id="908337"/>
    <lineage>
        <taxon>Bacteria</taxon>
        <taxon>Bacillati</taxon>
        <taxon>Bacillota</taxon>
        <taxon>Bacilli</taxon>
        <taxon>Lactobacillales</taxon>
        <taxon>Aerococcaceae</taxon>
        <taxon>Eremococcus</taxon>
    </lineage>
</organism>
<dbReference type="InterPro" id="IPR025580">
    <property type="entry name" value="Gp46"/>
</dbReference>
<gene>
    <name evidence="3" type="ORF">HMPREF9257_0539</name>
</gene>
<evidence type="ECO:0000313" key="3">
    <source>
        <dbReference type="EMBL" id="EFR30593.1"/>
    </source>
</evidence>
<sequence length="161" mass="18270">MSEFKTIETQEELDSIIKARLDRERDKHQKELADLKSRIDNFDEINSRVKELETENGALKENAEKATAAIKDFETKAADYEAKISGYETEKIRNSIAVKYGLPLDLANRIKGDTEEDMAADAEQLSSYLKPKNTAPMKSLEPQVGDDDGWKQMARSLTNRD</sequence>
<accession>E4KQI2</accession>
<dbReference type="RefSeq" id="WP_006418753.1">
    <property type="nucleotide sequence ID" value="NZ_AENN01000017.1"/>
</dbReference>
<evidence type="ECO:0000313" key="4">
    <source>
        <dbReference type="Proteomes" id="UP000005990"/>
    </source>
</evidence>
<feature type="coiled-coil region" evidence="1">
    <location>
        <begin position="18"/>
        <end position="90"/>
    </location>
</feature>
<evidence type="ECO:0000256" key="2">
    <source>
        <dbReference type="SAM" id="MobiDB-lite"/>
    </source>
</evidence>
<dbReference type="eggNOG" id="ENOG5033GIA">
    <property type="taxonomic scope" value="Bacteria"/>
</dbReference>
<dbReference type="EMBL" id="AENN01000017">
    <property type="protein sequence ID" value="EFR30593.1"/>
    <property type="molecule type" value="Genomic_DNA"/>
</dbReference>
<dbReference type="OrthoDB" id="1727344at2"/>